<dbReference type="AlphaFoldDB" id="A0A1H0QR34"/>
<keyword evidence="2 5" id="KW-0238">DNA-binding</keyword>
<dbReference type="SUPFAM" id="SSF47413">
    <property type="entry name" value="lambda repressor-like DNA-binding domains"/>
    <property type="match status" value="1"/>
</dbReference>
<dbReference type="RefSeq" id="WP_074482892.1">
    <property type="nucleotide sequence ID" value="NZ_FNJK01000008.1"/>
</dbReference>
<dbReference type="GO" id="GO:0000976">
    <property type="term" value="F:transcription cis-regulatory region binding"/>
    <property type="evidence" value="ECO:0007669"/>
    <property type="project" value="TreeGrafter"/>
</dbReference>
<dbReference type="PROSITE" id="PS00356">
    <property type="entry name" value="HTH_LACI_1"/>
    <property type="match status" value="1"/>
</dbReference>
<organism evidence="5 6">
    <name type="scientific">Streptococcus equinus</name>
    <name type="common">Streptococcus bovis</name>
    <dbReference type="NCBI Taxonomy" id="1335"/>
    <lineage>
        <taxon>Bacteria</taxon>
        <taxon>Bacillati</taxon>
        <taxon>Bacillota</taxon>
        <taxon>Bacilli</taxon>
        <taxon>Lactobacillales</taxon>
        <taxon>Streptococcaceae</taxon>
        <taxon>Streptococcus</taxon>
    </lineage>
</organism>
<dbReference type="SUPFAM" id="SSF53822">
    <property type="entry name" value="Periplasmic binding protein-like I"/>
    <property type="match status" value="1"/>
</dbReference>
<dbReference type="CDD" id="cd06294">
    <property type="entry name" value="PBP1_MalR-like"/>
    <property type="match status" value="1"/>
</dbReference>
<dbReference type="EMBL" id="FNJK01000008">
    <property type="protein sequence ID" value="SDP19742.1"/>
    <property type="molecule type" value="Genomic_DNA"/>
</dbReference>
<dbReference type="Gene3D" id="1.10.260.40">
    <property type="entry name" value="lambda repressor-like DNA-binding domains"/>
    <property type="match status" value="1"/>
</dbReference>
<dbReference type="InterPro" id="IPR028082">
    <property type="entry name" value="Peripla_BP_I"/>
</dbReference>
<protein>
    <submittedName>
        <fullName evidence="5">DNA-binding transcriptional regulator, LacI/PurR family</fullName>
    </submittedName>
</protein>
<feature type="domain" description="HTH lacI-type" evidence="4">
    <location>
        <begin position="2"/>
        <end position="56"/>
    </location>
</feature>
<evidence type="ECO:0000313" key="5">
    <source>
        <dbReference type="EMBL" id="SDP19742.1"/>
    </source>
</evidence>
<dbReference type="SMART" id="SM00354">
    <property type="entry name" value="HTH_LACI"/>
    <property type="match status" value="1"/>
</dbReference>
<reference evidence="5 6" key="1">
    <citation type="submission" date="2016-10" db="EMBL/GenBank/DDBJ databases">
        <authorList>
            <person name="de Groot N.N."/>
        </authorList>
    </citation>
    <scope>NUCLEOTIDE SEQUENCE [LARGE SCALE GENOMIC DNA]</scope>
    <source>
        <strain evidence="5 6">Sb04</strain>
    </source>
</reference>
<dbReference type="PROSITE" id="PS50932">
    <property type="entry name" value="HTH_LACI_2"/>
    <property type="match status" value="1"/>
</dbReference>
<dbReference type="Proteomes" id="UP000183816">
    <property type="component" value="Unassembled WGS sequence"/>
</dbReference>
<dbReference type="PANTHER" id="PTHR30146">
    <property type="entry name" value="LACI-RELATED TRANSCRIPTIONAL REPRESSOR"/>
    <property type="match status" value="1"/>
</dbReference>
<evidence type="ECO:0000256" key="3">
    <source>
        <dbReference type="ARBA" id="ARBA00023163"/>
    </source>
</evidence>
<dbReference type="InterPro" id="IPR010982">
    <property type="entry name" value="Lambda_DNA-bd_dom_sf"/>
</dbReference>
<dbReference type="CDD" id="cd01392">
    <property type="entry name" value="HTH_LacI"/>
    <property type="match status" value="1"/>
</dbReference>
<keyword evidence="3" id="KW-0804">Transcription</keyword>
<evidence type="ECO:0000256" key="1">
    <source>
        <dbReference type="ARBA" id="ARBA00023015"/>
    </source>
</evidence>
<sequence length="339" mass="38551">MATIKDVARIAGVSASTASRALHDSDMISEATKERVRRAMEELDYSPNYSAQNLVNRTTNTIGIVLPVRESQDSLGNNPFFMQIIQGISSVCSENDYMVNLASGRTDDELRKNCQALIRSGNISKFIFLYSRKDDPVFDFVKKQKKVSCVVVGSPYEKKTQTSVQFVDNDNYQAGRDVADFMLKKGYEHLVFAYTDMNELVQTERYQGCSDYLKEQQKEGLSLSFSRVKEEENIQKLQSFLTKHPKTQAFIACDDIMAIRLQRLFKNSRLQKSYAVISFNNSLITEIANPALTSVDIFPYQLGEKAAQLLLEKKKQSKVQKVIIPHKIIERESTIVDEF</sequence>
<evidence type="ECO:0000256" key="2">
    <source>
        <dbReference type="ARBA" id="ARBA00023125"/>
    </source>
</evidence>
<dbReference type="InterPro" id="IPR000843">
    <property type="entry name" value="HTH_LacI"/>
</dbReference>
<evidence type="ECO:0000259" key="4">
    <source>
        <dbReference type="PROSITE" id="PS50932"/>
    </source>
</evidence>
<dbReference type="OrthoDB" id="9788209at2"/>
<proteinExistence type="predicted"/>
<dbReference type="InterPro" id="IPR046335">
    <property type="entry name" value="LacI/GalR-like_sensor"/>
</dbReference>
<accession>A0A1H0QR34</accession>
<dbReference type="GO" id="GO:0003700">
    <property type="term" value="F:DNA-binding transcription factor activity"/>
    <property type="evidence" value="ECO:0007669"/>
    <property type="project" value="TreeGrafter"/>
</dbReference>
<dbReference type="Gene3D" id="3.40.50.2300">
    <property type="match status" value="2"/>
</dbReference>
<keyword evidence="1" id="KW-0805">Transcription regulation</keyword>
<evidence type="ECO:0000313" key="6">
    <source>
        <dbReference type="Proteomes" id="UP000183816"/>
    </source>
</evidence>
<gene>
    <name evidence="5" type="ORF">SAMN05216347_10832</name>
</gene>
<dbReference type="Pfam" id="PF13377">
    <property type="entry name" value="Peripla_BP_3"/>
    <property type="match status" value="1"/>
</dbReference>
<name>A0A1H0QR34_STREI</name>
<dbReference type="Pfam" id="PF00356">
    <property type="entry name" value="LacI"/>
    <property type="match status" value="1"/>
</dbReference>
<dbReference type="PANTHER" id="PTHR30146:SF109">
    <property type="entry name" value="HTH-TYPE TRANSCRIPTIONAL REGULATOR GALS"/>
    <property type="match status" value="1"/>
</dbReference>